<evidence type="ECO:0008006" key="7">
    <source>
        <dbReference type="Google" id="ProtNLM"/>
    </source>
</evidence>
<dbReference type="Proteomes" id="UP000626109">
    <property type="component" value="Unassembled WGS sequence"/>
</dbReference>
<dbReference type="SMART" id="SM00320">
    <property type="entry name" value="WD40"/>
    <property type="match status" value="2"/>
</dbReference>
<dbReference type="InterPro" id="IPR036322">
    <property type="entry name" value="WD40_repeat_dom_sf"/>
</dbReference>
<keyword evidence="2" id="KW-0677">Repeat</keyword>
<comment type="caution">
    <text evidence="4">The sequence shown here is derived from an EMBL/GenBank/DDBJ whole genome shotgun (WGS) entry which is preliminary data.</text>
</comment>
<evidence type="ECO:0000256" key="2">
    <source>
        <dbReference type="ARBA" id="ARBA00022737"/>
    </source>
</evidence>
<proteinExistence type="predicted"/>
<organism evidence="4 6">
    <name type="scientific">Polarella glacialis</name>
    <name type="common">Dinoflagellate</name>
    <dbReference type="NCBI Taxonomy" id="89957"/>
    <lineage>
        <taxon>Eukaryota</taxon>
        <taxon>Sar</taxon>
        <taxon>Alveolata</taxon>
        <taxon>Dinophyceae</taxon>
        <taxon>Suessiales</taxon>
        <taxon>Suessiaceae</taxon>
        <taxon>Polarella</taxon>
    </lineage>
</organism>
<dbReference type="Gene3D" id="2.130.10.10">
    <property type="entry name" value="YVTN repeat-like/Quinoprotein amine dehydrogenase"/>
    <property type="match status" value="1"/>
</dbReference>
<dbReference type="PROSITE" id="PS50294">
    <property type="entry name" value="WD_REPEATS_REGION"/>
    <property type="match status" value="1"/>
</dbReference>
<dbReference type="InterPro" id="IPR001680">
    <property type="entry name" value="WD40_rpt"/>
</dbReference>
<dbReference type="EMBL" id="CAJNNW010025882">
    <property type="protein sequence ID" value="CAE8680663.1"/>
    <property type="molecule type" value="Genomic_DNA"/>
</dbReference>
<name>A0A813I662_POLGL</name>
<evidence type="ECO:0000256" key="3">
    <source>
        <dbReference type="PROSITE-ProRule" id="PRU00221"/>
    </source>
</evidence>
<gene>
    <name evidence="5" type="ORF">PGLA2088_LOCUS22056</name>
    <name evidence="4" type="ORF">PGLA2088_LOCUS3783</name>
</gene>
<dbReference type="PANTHER" id="PTHR19848">
    <property type="entry name" value="WD40 REPEAT PROTEIN"/>
    <property type="match status" value="1"/>
</dbReference>
<reference evidence="4" key="1">
    <citation type="submission" date="2021-02" db="EMBL/GenBank/DDBJ databases">
        <authorList>
            <person name="Dougan E. K."/>
            <person name="Rhodes N."/>
            <person name="Thang M."/>
            <person name="Chan C."/>
        </authorList>
    </citation>
    <scope>NUCLEOTIDE SEQUENCE</scope>
</reference>
<dbReference type="PROSITE" id="PS50082">
    <property type="entry name" value="WD_REPEATS_2"/>
    <property type="match status" value="1"/>
</dbReference>
<dbReference type="SUPFAM" id="SSF50978">
    <property type="entry name" value="WD40 repeat-like"/>
    <property type="match status" value="1"/>
</dbReference>
<dbReference type="EMBL" id="CAJNNW010003359">
    <property type="protein sequence ID" value="CAE8645289.1"/>
    <property type="molecule type" value="Genomic_DNA"/>
</dbReference>
<dbReference type="Pfam" id="PF00400">
    <property type="entry name" value="WD40"/>
    <property type="match status" value="2"/>
</dbReference>
<evidence type="ECO:0000313" key="5">
    <source>
        <dbReference type="EMBL" id="CAE8680663.1"/>
    </source>
</evidence>
<evidence type="ECO:0000313" key="6">
    <source>
        <dbReference type="Proteomes" id="UP000626109"/>
    </source>
</evidence>
<keyword evidence="1 3" id="KW-0853">WD repeat</keyword>
<accession>A0A813I662</accession>
<dbReference type="AlphaFoldDB" id="A0A813I662"/>
<dbReference type="PANTHER" id="PTHR19848:SF8">
    <property type="entry name" value="F-BOX AND WD REPEAT DOMAIN CONTAINING 7"/>
    <property type="match status" value="1"/>
</dbReference>
<protein>
    <recommendedName>
        <fullName evidence="7">RING-type E3 ubiquitin transferase</fullName>
    </recommendedName>
</protein>
<evidence type="ECO:0000256" key="1">
    <source>
        <dbReference type="ARBA" id="ARBA00022574"/>
    </source>
</evidence>
<dbReference type="InterPro" id="IPR015943">
    <property type="entry name" value="WD40/YVTN_repeat-like_dom_sf"/>
</dbReference>
<feature type="repeat" description="WD" evidence="3">
    <location>
        <begin position="43"/>
        <end position="84"/>
    </location>
</feature>
<evidence type="ECO:0000313" key="4">
    <source>
        <dbReference type="EMBL" id="CAE8645289.1"/>
    </source>
</evidence>
<sequence length="138" mass="14732">MSGSRVKSIAFNQDAGLLASGSKNRPFQFFVFATSTWDVVATLTGHHEQVESFAFSPDSGLLASGSADSTVKVFATSTWDVVTTLAQHTGGVNGVAFNQGGGLLASCSEDVSLHGKQRDFCLKFVFFSEKIHVSFFIV</sequence>